<dbReference type="Proteomes" id="UP000241074">
    <property type="component" value="Chromosome"/>
</dbReference>
<dbReference type="PROSITE" id="PS51257">
    <property type="entry name" value="PROKAR_LIPOPROTEIN"/>
    <property type="match status" value="1"/>
</dbReference>
<protein>
    <recommendedName>
        <fullName evidence="2">Sulfatase N-terminal domain-containing protein</fullName>
    </recommendedName>
</protein>
<proteinExistence type="inferred from homology"/>
<dbReference type="SUPFAM" id="SSF48452">
    <property type="entry name" value="TPR-like"/>
    <property type="match status" value="1"/>
</dbReference>
<dbReference type="Gene3D" id="3.40.720.10">
    <property type="entry name" value="Alkaline Phosphatase, subunit A"/>
    <property type="match status" value="2"/>
</dbReference>
<feature type="domain" description="Sulfatase N-terminal" evidence="2">
    <location>
        <begin position="34"/>
        <end position="303"/>
    </location>
</feature>
<dbReference type="KEGG" id="xba:C7S18_15090"/>
<accession>A0A2P1PUD8</accession>
<dbReference type="OrthoDB" id="974590at2"/>
<dbReference type="Pfam" id="PF00884">
    <property type="entry name" value="Sulfatase"/>
    <property type="match status" value="1"/>
</dbReference>
<dbReference type="Pfam" id="PF13432">
    <property type="entry name" value="TPR_16"/>
    <property type="match status" value="2"/>
</dbReference>
<comment type="similarity">
    <text evidence="1">Belongs to the sulfatase family.</text>
</comment>
<dbReference type="PANTHER" id="PTHR42693">
    <property type="entry name" value="ARYLSULFATASE FAMILY MEMBER"/>
    <property type="match status" value="1"/>
</dbReference>
<dbReference type="PANTHER" id="PTHR42693:SF33">
    <property type="entry name" value="ARYLSULFATASE"/>
    <property type="match status" value="1"/>
</dbReference>
<evidence type="ECO:0000259" key="2">
    <source>
        <dbReference type="Pfam" id="PF00884"/>
    </source>
</evidence>
<evidence type="ECO:0000256" key="1">
    <source>
        <dbReference type="ARBA" id="ARBA00008779"/>
    </source>
</evidence>
<dbReference type="Gene3D" id="1.25.40.10">
    <property type="entry name" value="Tetratricopeptide repeat domain"/>
    <property type="match status" value="2"/>
</dbReference>
<reference evidence="3 4" key="1">
    <citation type="submission" date="2018-03" db="EMBL/GenBank/DDBJ databases">
        <title>Ahniella affigens gen. nov., sp. nov., a gammaproteobacterium isolated from sandy soil near a stream.</title>
        <authorList>
            <person name="Ko Y."/>
            <person name="Kim J.-H."/>
        </authorList>
    </citation>
    <scope>NUCLEOTIDE SEQUENCE [LARGE SCALE GENOMIC DNA]</scope>
    <source>
        <strain evidence="3 4">D13</strain>
    </source>
</reference>
<dbReference type="SUPFAM" id="SSF53649">
    <property type="entry name" value="Alkaline phosphatase-like"/>
    <property type="match status" value="1"/>
</dbReference>
<dbReference type="InterPro" id="IPR050738">
    <property type="entry name" value="Sulfatase"/>
</dbReference>
<dbReference type="RefSeq" id="WP_106892353.1">
    <property type="nucleotide sequence ID" value="NZ_CP027860.1"/>
</dbReference>
<dbReference type="InterPro" id="IPR017850">
    <property type="entry name" value="Alkaline_phosphatase_core_sf"/>
</dbReference>
<gene>
    <name evidence="3" type="ORF">C7S18_15090</name>
</gene>
<reference evidence="3 4" key="2">
    <citation type="submission" date="2018-03" db="EMBL/GenBank/DDBJ databases">
        <authorList>
            <person name="Keele B.F."/>
        </authorList>
    </citation>
    <scope>NUCLEOTIDE SEQUENCE [LARGE SCALE GENOMIC DNA]</scope>
    <source>
        <strain evidence="3 4">D13</strain>
    </source>
</reference>
<dbReference type="EMBL" id="CP027860">
    <property type="protein sequence ID" value="AVP98432.1"/>
    <property type="molecule type" value="Genomic_DNA"/>
</dbReference>
<keyword evidence="4" id="KW-1185">Reference proteome</keyword>
<dbReference type="InterPro" id="IPR011990">
    <property type="entry name" value="TPR-like_helical_dom_sf"/>
</dbReference>
<name>A0A2P1PUD8_9GAMM</name>
<dbReference type="GO" id="GO:0004065">
    <property type="term" value="F:arylsulfatase activity"/>
    <property type="evidence" value="ECO:0007669"/>
    <property type="project" value="TreeGrafter"/>
</dbReference>
<organism evidence="3 4">
    <name type="scientific">Ahniella affigens</name>
    <dbReference type="NCBI Taxonomy" id="2021234"/>
    <lineage>
        <taxon>Bacteria</taxon>
        <taxon>Pseudomonadati</taxon>
        <taxon>Pseudomonadota</taxon>
        <taxon>Gammaproteobacteria</taxon>
        <taxon>Lysobacterales</taxon>
        <taxon>Rhodanobacteraceae</taxon>
        <taxon>Ahniella</taxon>
    </lineage>
</organism>
<sequence>MKRPHLPIALFVSLGLVACSKTPETPTARLATQPDVVMVTLDTTRRDVMGCYGNAAASRTPAFDALCAAGLRFDQAVAVAPVTLPAHASIMSGQYPGRHGARYNGLFQLSEGITTLAEQLKASGYRTEAYVSAMVLEHRFGVAQGFDHYDDTLKQSDSGLSGSNAERASVATMDAALAGLGKVDRKQPVFLWVHLFDAHAPYVGIRDGLSERDAYLQEVATDDAQLQRLQQAIEARARPTVWWVLADHGESLGEHGERTHGLFVYDATVHIPMLLVAPGVAPAVRADLVSQVDILPTTLALVGAPGLPNLDGRDVLAGQRQGTETVISETALPWFDFGLAPLYALRNPGHKYIAAPKPEFFDLGADPGEASNLVVDGKLTGQAADWSVQVDGYVLEFGEIEAAKAAQHSANAADLERLKSLGYLSGSDMGLGRMDPKDAVDLVSGHSKAVELASVGQTDAALLLLDQVLSRFPTARGALFLRARLLAASGQYVAAEADIKQVNAAQPDADSVLLAAQLSLLLKRADDARLLLDQARHLDPNHGGVLIVLGDLALQAKQVDVARDYYEQALALDSMRIGRQARMRLARLPTSASLPKSE</sequence>
<evidence type="ECO:0000313" key="3">
    <source>
        <dbReference type="EMBL" id="AVP98432.1"/>
    </source>
</evidence>
<dbReference type="InterPro" id="IPR000917">
    <property type="entry name" value="Sulfatase_N"/>
</dbReference>
<dbReference type="CDD" id="cd16148">
    <property type="entry name" value="sulfatase_like"/>
    <property type="match status" value="1"/>
</dbReference>
<dbReference type="AlphaFoldDB" id="A0A2P1PUD8"/>
<evidence type="ECO:0000313" key="4">
    <source>
        <dbReference type="Proteomes" id="UP000241074"/>
    </source>
</evidence>